<evidence type="ECO:0000313" key="1">
    <source>
        <dbReference type="EMBL" id="MBP2371533.1"/>
    </source>
</evidence>
<name>A0ABS4W5P6_9PSEU</name>
<protein>
    <submittedName>
        <fullName evidence="1">Uncharacterized protein</fullName>
    </submittedName>
</protein>
<accession>A0ABS4W5P6</accession>
<sequence length="65" mass="6621">MSAGGPVPLLACTECPAVWAASPEPWGPVEPTGCPSCGAWSWLVATDAVAAGLMPSSTHGREEIR</sequence>
<proteinExistence type="predicted"/>
<gene>
    <name evidence="1" type="ORF">JOF36_007306</name>
</gene>
<dbReference type="Proteomes" id="UP001519295">
    <property type="component" value="Unassembled WGS sequence"/>
</dbReference>
<comment type="caution">
    <text evidence="1">The sequence shown here is derived from an EMBL/GenBank/DDBJ whole genome shotgun (WGS) entry which is preliminary data.</text>
</comment>
<reference evidence="1 2" key="1">
    <citation type="submission" date="2021-03" db="EMBL/GenBank/DDBJ databases">
        <title>Sequencing the genomes of 1000 actinobacteria strains.</title>
        <authorList>
            <person name="Klenk H.-P."/>
        </authorList>
    </citation>
    <scope>NUCLEOTIDE SEQUENCE [LARGE SCALE GENOMIC DNA]</scope>
    <source>
        <strain evidence="1 2">DSM 45256</strain>
    </source>
</reference>
<organism evidence="1 2">
    <name type="scientific">Pseudonocardia parietis</name>
    <dbReference type="NCBI Taxonomy" id="570936"/>
    <lineage>
        <taxon>Bacteria</taxon>
        <taxon>Bacillati</taxon>
        <taxon>Actinomycetota</taxon>
        <taxon>Actinomycetes</taxon>
        <taxon>Pseudonocardiales</taxon>
        <taxon>Pseudonocardiaceae</taxon>
        <taxon>Pseudonocardia</taxon>
    </lineage>
</organism>
<evidence type="ECO:0000313" key="2">
    <source>
        <dbReference type="Proteomes" id="UP001519295"/>
    </source>
</evidence>
<dbReference type="EMBL" id="JAGINU010000003">
    <property type="protein sequence ID" value="MBP2371533.1"/>
    <property type="molecule type" value="Genomic_DNA"/>
</dbReference>
<keyword evidence="2" id="KW-1185">Reference proteome</keyword>